<dbReference type="GO" id="GO:0006508">
    <property type="term" value="P:proteolysis"/>
    <property type="evidence" value="ECO:0007669"/>
    <property type="project" value="UniProtKB-KW"/>
</dbReference>
<dbReference type="RefSeq" id="WP_091767459.1">
    <property type="nucleotide sequence ID" value="NZ_FNUV01000001.1"/>
</dbReference>
<organism evidence="3 4">
    <name type="scientific">Xylanibacter ruminicola</name>
    <name type="common">Prevotella ruminicola</name>
    <dbReference type="NCBI Taxonomy" id="839"/>
    <lineage>
        <taxon>Bacteria</taxon>
        <taxon>Pseudomonadati</taxon>
        <taxon>Bacteroidota</taxon>
        <taxon>Bacteroidia</taxon>
        <taxon>Bacteroidales</taxon>
        <taxon>Prevotellaceae</taxon>
        <taxon>Xylanibacter</taxon>
    </lineage>
</organism>
<evidence type="ECO:0000313" key="3">
    <source>
        <dbReference type="EMBL" id="SEF39495.1"/>
    </source>
</evidence>
<dbReference type="AlphaFoldDB" id="A0A1H5RME5"/>
<feature type="active site" description="Proton acceptor" evidence="1">
    <location>
        <position position="304"/>
    </location>
</feature>
<dbReference type="PRINTS" id="PR00797">
    <property type="entry name" value="STREPTOPAIN"/>
</dbReference>
<evidence type="ECO:0000256" key="1">
    <source>
        <dbReference type="PIRSR" id="PIRSR600200-1"/>
    </source>
</evidence>
<proteinExistence type="predicted"/>
<feature type="signal peptide" evidence="2">
    <location>
        <begin position="1"/>
        <end position="21"/>
    </location>
</feature>
<dbReference type="EMBL" id="FNUV01000001">
    <property type="protein sequence ID" value="SEF39495.1"/>
    <property type="molecule type" value="Genomic_DNA"/>
</dbReference>
<dbReference type="Gene3D" id="3.90.70.50">
    <property type="entry name" value="Peptidase C10, streptopain"/>
    <property type="match status" value="1"/>
</dbReference>
<dbReference type="InterPro" id="IPR044934">
    <property type="entry name" value="Streptopain_sf"/>
</dbReference>
<dbReference type="SUPFAM" id="SSF54001">
    <property type="entry name" value="Cysteine proteinases"/>
    <property type="match status" value="1"/>
</dbReference>
<accession>A0A1H5RME5</accession>
<feature type="chain" id="PRO_5009283167" evidence="2">
    <location>
        <begin position="22"/>
        <end position="565"/>
    </location>
</feature>
<dbReference type="InterPro" id="IPR000200">
    <property type="entry name" value="Peptidase_C10"/>
</dbReference>
<dbReference type="InterPro" id="IPR038765">
    <property type="entry name" value="Papain-like_cys_pep_sf"/>
</dbReference>
<dbReference type="Pfam" id="PF01640">
    <property type="entry name" value="Peptidase_C10"/>
    <property type="match status" value="1"/>
</dbReference>
<reference evidence="3 4" key="1">
    <citation type="submission" date="2016-10" db="EMBL/GenBank/DDBJ databases">
        <authorList>
            <person name="de Groot N.N."/>
        </authorList>
    </citation>
    <scope>NUCLEOTIDE SEQUENCE [LARGE SCALE GENOMIC DNA]</scope>
    <source>
        <strain evidence="3 4">AR32</strain>
    </source>
</reference>
<name>A0A1H5RME5_XYLRU</name>
<feature type="active site" description="Nucleophile" evidence="1">
    <location>
        <position position="160"/>
    </location>
</feature>
<protein>
    <submittedName>
        <fullName evidence="3">Spi protease inhibitor</fullName>
    </submittedName>
</protein>
<dbReference type="GO" id="GO:0008234">
    <property type="term" value="F:cysteine-type peptidase activity"/>
    <property type="evidence" value="ECO:0007669"/>
    <property type="project" value="UniProtKB-KW"/>
</dbReference>
<dbReference type="Proteomes" id="UP000236735">
    <property type="component" value="Unassembled WGS sequence"/>
</dbReference>
<evidence type="ECO:0000313" key="4">
    <source>
        <dbReference type="Proteomes" id="UP000236735"/>
    </source>
</evidence>
<keyword evidence="2" id="KW-0732">Signal</keyword>
<evidence type="ECO:0000256" key="2">
    <source>
        <dbReference type="SAM" id="SignalP"/>
    </source>
</evidence>
<gene>
    <name evidence="3" type="ORF">SAMN05216354_0209</name>
</gene>
<sequence>MKKQRLSILALVAILGIATYASDRTDAEMKAIASQQLLGAMSRNASLVNKNLTQELKNDYLSVYSAEGRGFVVVSRDDVFPAVLGKSSSVIDMNNLPEGFSWWLREASNSMQRRLETGNWYVRTRTGVTVEPFLTTKWNQGTPYNLLCPSVASEHCPTGCGATAIAQIMKYYQYPAQGQGTGSYSKNGVPKTKEIKGVYDWSNMSDTYAKTQTTLTTTTEAVATLMSDVGAAIGMDYTISYGGSRLSNCARALVDNFQYDSLSLRILYRTLYTDMEWQGLVYNELTNKRPILYAGNPEDGSSGHAFVFHGLDADGKVYVNWGWSGSCDGYYDMNILQPGSEAAQKGDYSSYNQMLIGFNPSKTPAEGAVDYSSWYTDSICILSIDQDYLMLTARGIYNRNYRSFRGKIFIAMENSNGKEDDNVNILIYDTEDEDGSPVEPNYGFVFNTEDHEQLGTVECINLRDNTVKPGTYLVTFVTQGIHEAEPSPIRQIGGLICQYKLVKGANGELSITESPASTPITAITSPTAKQVGTRTFYDLNGRRVGNNLDILGKGVYIKDGKKVMK</sequence>